<dbReference type="AlphaFoldDB" id="A0A940MSM1"/>
<keyword evidence="2" id="KW-1185">Reference proteome</keyword>
<accession>A0A940MSM1</accession>
<name>A0A940MSM1_9RHOB</name>
<comment type="caution">
    <text evidence="1">The sequence shown here is derived from an EMBL/GenBank/DDBJ whole genome shotgun (WGS) entry which is preliminary data.</text>
</comment>
<dbReference type="Proteomes" id="UP000675940">
    <property type="component" value="Unassembled WGS sequence"/>
</dbReference>
<sequence>MSYHFHARESVLDDGVTGFEALMMLEDCDPRAAWAAEIVEDEACAAMLARLGGCYLTVEDAALEASDLTQDERDVLNVLAGLTPVEGPLLAHSRIAVISASGDALTVTTRATMRRLPANPYVDERVMAARLRDGANYRSAEGNIFIRLD</sequence>
<organism evidence="1 2">
    <name type="scientific">Sagittula salina</name>
    <dbReference type="NCBI Taxonomy" id="2820268"/>
    <lineage>
        <taxon>Bacteria</taxon>
        <taxon>Pseudomonadati</taxon>
        <taxon>Pseudomonadota</taxon>
        <taxon>Alphaproteobacteria</taxon>
        <taxon>Rhodobacterales</taxon>
        <taxon>Roseobacteraceae</taxon>
        <taxon>Sagittula</taxon>
    </lineage>
</organism>
<evidence type="ECO:0000313" key="2">
    <source>
        <dbReference type="Proteomes" id="UP000675940"/>
    </source>
</evidence>
<evidence type="ECO:0000313" key="1">
    <source>
        <dbReference type="EMBL" id="MBP0484659.1"/>
    </source>
</evidence>
<gene>
    <name evidence="1" type="ORF">J5474_19480</name>
</gene>
<dbReference type="EMBL" id="JAGISH010000015">
    <property type="protein sequence ID" value="MBP0484659.1"/>
    <property type="molecule type" value="Genomic_DNA"/>
</dbReference>
<proteinExistence type="predicted"/>
<protein>
    <submittedName>
        <fullName evidence="1">Uncharacterized protein</fullName>
    </submittedName>
</protein>
<dbReference type="RefSeq" id="WP_209363204.1">
    <property type="nucleotide sequence ID" value="NZ_JAGISH010000015.1"/>
</dbReference>
<reference evidence="1" key="1">
    <citation type="submission" date="2021-03" db="EMBL/GenBank/DDBJ databases">
        <title>Sagittula salina sp. nov. strain M10.9X isolated from the marine waste.</title>
        <authorList>
            <person name="Satari L."/>
            <person name="Molina-Menor E."/>
            <person name="Vidal-Verdu A."/>
            <person name="Pascual J."/>
            <person name="Pereto J."/>
            <person name="Porcar M."/>
        </authorList>
    </citation>
    <scope>NUCLEOTIDE SEQUENCE</scope>
    <source>
        <strain evidence="1">M10.9X</strain>
    </source>
</reference>